<sequence>MIRLALALSTLAMPLAAAAQGHAPSPYAGWEGREIKSLSDSDLDDLRAGRGWGLRRRVPRGRRDPGPVRALIDAAARARAELRFVHLARHLDTPPLLTDDQIARYNALRGYGAAAPCAAVPRGHDPAMWRRHNTCE</sequence>
<feature type="signal peptide" evidence="1">
    <location>
        <begin position="1"/>
        <end position="19"/>
    </location>
</feature>
<accession>A0A4R2KFT6</accession>
<dbReference type="RefSeq" id="WP_207901936.1">
    <property type="nucleotide sequence ID" value="NZ_SLWW01000004.1"/>
</dbReference>
<protein>
    <submittedName>
        <fullName evidence="2">Uncharacterized protein</fullName>
    </submittedName>
</protein>
<name>A0A4R2KFT6_9RHOB</name>
<keyword evidence="1" id="KW-0732">Signal</keyword>
<dbReference type="EMBL" id="SLWW01000004">
    <property type="protein sequence ID" value="TCO72453.1"/>
    <property type="molecule type" value="Genomic_DNA"/>
</dbReference>
<evidence type="ECO:0000313" key="3">
    <source>
        <dbReference type="Proteomes" id="UP000295142"/>
    </source>
</evidence>
<organism evidence="2 3">
    <name type="scientific">Rhodovulum euryhalinum</name>
    <dbReference type="NCBI Taxonomy" id="35805"/>
    <lineage>
        <taxon>Bacteria</taxon>
        <taxon>Pseudomonadati</taxon>
        <taxon>Pseudomonadota</taxon>
        <taxon>Alphaproteobacteria</taxon>
        <taxon>Rhodobacterales</taxon>
        <taxon>Paracoccaceae</taxon>
        <taxon>Rhodovulum</taxon>
    </lineage>
</organism>
<reference evidence="2 3" key="1">
    <citation type="submission" date="2019-03" db="EMBL/GenBank/DDBJ databases">
        <title>Genomic Encyclopedia of Type Strains, Phase IV (KMG-IV): sequencing the most valuable type-strain genomes for metagenomic binning, comparative biology and taxonomic classification.</title>
        <authorList>
            <person name="Goeker M."/>
        </authorList>
    </citation>
    <scope>NUCLEOTIDE SEQUENCE [LARGE SCALE GENOMIC DNA]</scope>
    <source>
        <strain evidence="2 3">DSM 4868</strain>
    </source>
</reference>
<dbReference type="Proteomes" id="UP000295142">
    <property type="component" value="Unassembled WGS sequence"/>
</dbReference>
<gene>
    <name evidence="2" type="ORF">EV655_104141</name>
</gene>
<evidence type="ECO:0000256" key="1">
    <source>
        <dbReference type="SAM" id="SignalP"/>
    </source>
</evidence>
<evidence type="ECO:0000313" key="2">
    <source>
        <dbReference type="EMBL" id="TCO72453.1"/>
    </source>
</evidence>
<dbReference type="AlphaFoldDB" id="A0A4R2KFT6"/>
<proteinExistence type="predicted"/>
<feature type="chain" id="PRO_5020930539" evidence="1">
    <location>
        <begin position="20"/>
        <end position="136"/>
    </location>
</feature>
<keyword evidence="3" id="KW-1185">Reference proteome</keyword>
<comment type="caution">
    <text evidence="2">The sequence shown here is derived from an EMBL/GenBank/DDBJ whole genome shotgun (WGS) entry which is preliminary data.</text>
</comment>